<evidence type="ECO:0000313" key="1">
    <source>
        <dbReference type="EMBL" id="AEZ50364.1"/>
    </source>
</evidence>
<organism evidence="1 2">
    <name type="scientific">Bacillus phage BPS13</name>
    <dbReference type="NCBI Taxonomy" id="1136731"/>
    <lineage>
        <taxon>Viruses</taxon>
        <taxon>Duplodnaviria</taxon>
        <taxon>Heunggongvirae</taxon>
        <taxon>Uroviricota</taxon>
        <taxon>Caudoviricetes</taxon>
        <taxon>Herelleviridae</taxon>
        <taxon>Bastillevirinae</taxon>
        <taxon>Wphvirus</taxon>
        <taxon>Wphvirus BPS13</taxon>
    </lineage>
</organism>
<reference evidence="1 2" key="1">
    <citation type="journal article" date="2012" name="FEMS Microbiol. Lett.">
        <title>Characterization of an endolysin, LysBPS13, from a Bacillus cereus bacteriophage.</title>
        <authorList>
            <person name="Park J."/>
            <person name="Yun J."/>
            <person name="Lim J.A."/>
            <person name="Kang D.H."/>
            <person name="Ryu S."/>
        </authorList>
    </citation>
    <scope>NUCLEOTIDE SEQUENCE [LARGE SCALE GENOMIC DNA]</scope>
</reference>
<proteinExistence type="predicted"/>
<sequence>MYGHICPDCMYKHKDVVDKKISKGVFQLILTAKPEDCDLWYMHDDEEETEEEEC</sequence>
<dbReference type="RefSeq" id="YP_006907744.1">
    <property type="nucleotide sequence ID" value="NC_018857.1"/>
</dbReference>
<name>J9PV08_9CAUD</name>
<accession>J9PV08</accession>
<dbReference type="EMBL" id="JN654439">
    <property type="protein sequence ID" value="AEZ50364.1"/>
    <property type="molecule type" value="Genomic_DNA"/>
</dbReference>
<evidence type="ECO:0000313" key="2">
    <source>
        <dbReference type="Proteomes" id="UP000006287"/>
    </source>
</evidence>
<protein>
    <submittedName>
        <fullName evidence="1">Uncharacterized protein</fullName>
    </submittedName>
</protein>
<dbReference type="Proteomes" id="UP000006287">
    <property type="component" value="Segment"/>
</dbReference>
<keyword evidence="2" id="KW-1185">Reference proteome</keyword>
<gene>
    <name evidence="1" type="ORF">BPS13_0185</name>
</gene>
<dbReference type="GeneID" id="13827880"/>
<dbReference type="KEGG" id="vg:13827880"/>